<evidence type="ECO:0000313" key="1">
    <source>
        <dbReference type="EMBL" id="QDZ15012.1"/>
    </source>
</evidence>
<dbReference type="EMBL" id="CP042305">
    <property type="protein sequence ID" value="QDZ15012.1"/>
    <property type="molecule type" value="Genomic_DNA"/>
</dbReference>
<protein>
    <submittedName>
        <fullName evidence="1">Uncharacterized protein</fullName>
    </submittedName>
</protein>
<dbReference type="AlphaFoldDB" id="A0A5B8M5Y2"/>
<keyword evidence="2" id="KW-1185">Reference proteome</keyword>
<reference evidence="1 2" key="1">
    <citation type="submission" date="2019-07" db="EMBL/GenBank/DDBJ databases">
        <title>Full genome sequence of Humibacter sp. WJ7-1.</title>
        <authorList>
            <person name="Im W.-T."/>
        </authorList>
    </citation>
    <scope>NUCLEOTIDE SEQUENCE [LARGE SCALE GENOMIC DNA]</scope>
    <source>
        <strain evidence="1 2">WJ7-1</strain>
    </source>
</reference>
<name>A0A5B8M5Y2_9MICO</name>
<proteinExistence type="predicted"/>
<sequence length="212" mass="22850">MTGAALPRLELRLLGRWVSLDVRDGVDAEGQLSRVARELIGAADDAATARREVRNQFADVLTAARDAQAQRVFVCREISGLPVPVAITVHSPRGLRMTPTVGTAPDAVTATLLDSLRELEVEGVDDATRVGDAGSGILRLVHAPVEVVTTDDGERITFRRLRADYWYAVPDSKQIVLVSMTTQLGDIPTVMLRFFDAIAGAATFVDPVDAES</sequence>
<dbReference type="OrthoDB" id="5142055at2"/>
<accession>A0A5B8M5Y2</accession>
<dbReference type="KEGG" id="huw:FPZ11_09750"/>
<gene>
    <name evidence="1" type="ORF">FPZ11_09750</name>
</gene>
<evidence type="ECO:0000313" key="2">
    <source>
        <dbReference type="Proteomes" id="UP000320216"/>
    </source>
</evidence>
<dbReference type="Proteomes" id="UP000320216">
    <property type="component" value="Chromosome"/>
</dbReference>
<dbReference type="RefSeq" id="WP_146320441.1">
    <property type="nucleotide sequence ID" value="NZ_CP042305.1"/>
</dbReference>
<organism evidence="1 2">
    <name type="scientific">Humibacter ginsenosidimutans</name>
    <dbReference type="NCBI Taxonomy" id="2599293"/>
    <lineage>
        <taxon>Bacteria</taxon>
        <taxon>Bacillati</taxon>
        <taxon>Actinomycetota</taxon>
        <taxon>Actinomycetes</taxon>
        <taxon>Micrococcales</taxon>
        <taxon>Microbacteriaceae</taxon>
        <taxon>Humibacter</taxon>
    </lineage>
</organism>